<accession>A0AAW2ZA20</accession>
<evidence type="ECO:0000313" key="3">
    <source>
        <dbReference type="EMBL" id="KAL0485541.1"/>
    </source>
</evidence>
<feature type="compositionally biased region" description="Basic and acidic residues" evidence="1">
    <location>
        <begin position="58"/>
        <end position="80"/>
    </location>
</feature>
<feature type="transmembrane region" description="Helical" evidence="2">
    <location>
        <begin position="88"/>
        <end position="113"/>
    </location>
</feature>
<keyword evidence="2" id="KW-1133">Transmembrane helix</keyword>
<feature type="transmembrane region" description="Helical" evidence="2">
    <location>
        <begin position="125"/>
        <end position="146"/>
    </location>
</feature>
<dbReference type="Proteomes" id="UP001431209">
    <property type="component" value="Unassembled WGS sequence"/>
</dbReference>
<sequence length="229" mass="25630">MDGEQQATRARSSSYLNRQALENLKKSTSDYLAPPPTSYSKPKDAVNNNSTRPNEQQPQRERLNAQDSFPKTKEDVDKEVQSGPASRAWAMAILIASLMFLVLNTVQSILSIFDDMYGRTAQVVKTFTCFAGVLAACLGTVGNLVNRTSRKNQFRSNYIYILVLAVILVSHISTTVYIVESPVYETVDNHNAVKIIVPLCITVLLIVALIAFIDMRIHAMRKEERFDIV</sequence>
<comment type="caution">
    <text evidence="3">The sequence shown here is derived from an EMBL/GenBank/DDBJ whole genome shotgun (WGS) entry which is preliminary data.</text>
</comment>
<keyword evidence="2" id="KW-0472">Membrane</keyword>
<dbReference type="AlphaFoldDB" id="A0AAW2ZA20"/>
<feature type="region of interest" description="Disordered" evidence="1">
    <location>
        <begin position="25"/>
        <end position="80"/>
    </location>
</feature>
<organism evidence="3 4">
    <name type="scientific">Acrasis kona</name>
    <dbReference type="NCBI Taxonomy" id="1008807"/>
    <lineage>
        <taxon>Eukaryota</taxon>
        <taxon>Discoba</taxon>
        <taxon>Heterolobosea</taxon>
        <taxon>Tetramitia</taxon>
        <taxon>Eutetramitia</taxon>
        <taxon>Acrasidae</taxon>
        <taxon>Acrasis</taxon>
    </lineage>
</organism>
<evidence type="ECO:0000313" key="4">
    <source>
        <dbReference type="Proteomes" id="UP001431209"/>
    </source>
</evidence>
<feature type="transmembrane region" description="Helical" evidence="2">
    <location>
        <begin position="191"/>
        <end position="213"/>
    </location>
</feature>
<reference evidence="3 4" key="1">
    <citation type="submission" date="2024-03" db="EMBL/GenBank/DDBJ databases">
        <title>The Acrasis kona genome and developmental transcriptomes reveal deep origins of eukaryotic multicellular pathways.</title>
        <authorList>
            <person name="Sheikh S."/>
            <person name="Fu C.-J."/>
            <person name="Brown M.W."/>
            <person name="Baldauf S.L."/>
        </authorList>
    </citation>
    <scope>NUCLEOTIDE SEQUENCE [LARGE SCALE GENOMIC DNA]</scope>
    <source>
        <strain evidence="3 4">ATCC MYA-3509</strain>
    </source>
</reference>
<keyword evidence="2" id="KW-0812">Transmembrane</keyword>
<name>A0AAW2ZA20_9EUKA</name>
<protein>
    <submittedName>
        <fullName evidence="3">Gdt2</fullName>
    </submittedName>
</protein>
<dbReference type="EMBL" id="JAOPGA020001146">
    <property type="protein sequence ID" value="KAL0485541.1"/>
    <property type="molecule type" value="Genomic_DNA"/>
</dbReference>
<evidence type="ECO:0000256" key="1">
    <source>
        <dbReference type="SAM" id="MobiDB-lite"/>
    </source>
</evidence>
<feature type="transmembrane region" description="Helical" evidence="2">
    <location>
        <begin position="158"/>
        <end position="179"/>
    </location>
</feature>
<proteinExistence type="predicted"/>
<evidence type="ECO:0000256" key="2">
    <source>
        <dbReference type="SAM" id="Phobius"/>
    </source>
</evidence>
<feature type="compositionally biased region" description="Polar residues" evidence="1">
    <location>
        <begin position="46"/>
        <end position="57"/>
    </location>
</feature>
<keyword evidence="4" id="KW-1185">Reference proteome</keyword>
<gene>
    <name evidence="3" type="ORF">AKO1_003101</name>
</gene>